<organism evidence="3 4">
    <name type="scientific">Caenispirillum bisanense</name>
    <dbReference type="NCBI Taxonomy" id="414052"/>
    <lineage>
        <taxon>Bacteria</taxon>
        <taxon>Pseudomonadati</taxon>
        <taxon>Pseudomonadota</taxon>
        <taxon>Alphaproteobacteria</taxon>
        <taxon>Rhodospirillales</taxon>
        <taxon>Novispirillaceae</taxon>
        <taxon>Caenispirillum</taxon>
    </lineage>
</organism>
<feature type="compositionally biased region" description="Acidic residues" evidence="1">
    <location>
        <begin position="79"/>
        <end position="94"/>
    </location>
</feature>
<keyword evidence="4" id="KW-1185">Reference proteome</keyword>
<dbReference type="Proteomes" id="UP000219621">
    <property type="component" value="Unassembled WGS sequence"/>
</dbReference>
<feature type="compositionally biased region" description="Low complexity" evidence="1">
    <location>
        <begin position="230"/>
        <end position="247"/>
    </location>
</feature>
<dbReference type="GO" id="GO:0042834">
    <property type="term" value="F:peptidoglycan binding"/>
    <property type="evidence" value="ECO:0007669"/>
    <property type="project" value="InterPro"/>
</dbReference>
<evidence type="ECO:0000313" key="4">
    <source>
        <dbReference type="Proteomes" id="UP000219621"/>
    </source>
</evidence>
<feature type="region of interest" description="Disordered" evidence="1">
    <location>
        <begin position="184"/>
        <end position="273"/>
    </location>
</feature>
<dbReference type="AlphaFoldDB" id="A0A286H031"/>
<accession>A0A286H031</accession>
<feature type="domain" description="SPOR" evidence="2">
    <location>
        <begin position="285"/>
        <end position="369"/>
    </location>
</feature>
<sequence>MAPSERKEPGLGAPRSGSGSDGTDDDDFLNLIPDRLAPRATQADPADPADDFGPEDEFDPPPAPASAAPRARLSAGPAVDDDVEDEPEDYDDEPESRSGGSRGVMIAVVVGAVAAGIAGWYLFLKPEPEQTVAQTPVIAADGQPYKVRPADPGGMQVPNTDKMVYDRLGQNSQAEGGVENLLAQPAAPTAPPPPSEPVAEEQPAEPAPVPEQQVATAPTPQPVPTPPAPVVTAPAQPTPAPQAQAPAAPAPTPAPAPKPAPAPAPQPQVAAVTPAPAPAPVAAAPAGGGSMMVQLAALKDEASARAAWNQAVAANKDLLGNLNMDIQRADLGAKGVFYRVRAKGLASAAEAKALCDKLAARKVGCIVVR</sequence>
<name>A0A286H031_9PROT</name>
<dbReference type="EMBL" id="OCNJ01000016">
    <property type="protein sequence ID" value="SOE01133.1"/>
    <property type="molecule type" value="Genomic_DNA"/>
</dbReference>
<gene>
    <name evidence="3" type="ORF">SAMN05421508_11634</name>
</gene>
<dbReference type="PROSITE" id="PS51724">
    <property type="entry name" value="SPOR"/>
    <property type="match status" value="1"/>
</dbReference>
<feature type="region of interest" description="Disordered" evidence="1">
    <location>
        <begin position="1"/>
        <end position="101"/>
    </location>
</feature>
<dbReference type="SUPFAM" id="SSF110997">
    <property type="entry name" value="Sporulation related repeat"/>
    <property type="match status" value="1"/>
</dbReference>
<feature type="compositionally biased region" description="Pro residues" evidence="1">
    <location>
        <begin position="219"/>
        <end position="229"/>
    </location>
</feature>
<evidence type="ECO:0000256" key="1">
    <source>
        <dbReference type="SAM" id="MobiDB-lite"/>
    </source>
</evidence>
<dbReference type="RefSeq" id="WP_097281518.1">
    <property type="nucleotide sequence ID" value="NZ_OCNJ01000016.1"/>
</dbReference>
<dbReference type="Gene3D" id="3.30.70.1070">
    <property type="entry name" value="Sporulation related repeat"/>
    <property type="match status" value="1"/>
</dbReference>
<dbReference type="InterPro" id="IPR036680">
    <property type="entry name" value="SPOR-like_sf"/>
</dbReference>
<feature type="compositionally biased region" description="Acidic residues" evidence="1">
    <location>
        <begin position="47"/>
        <end position="59"/>
    </location>
</feature>
<reference evidence="3 4" key="1">
    <citation type="submission" date="2017-09" db="EMBL/GenBank/DDBJ databases">
        <authorList>
            <person name="Ehlers B."/>
            <person name="Leendertz F.H."/>
        </authorList>
    </citation>
    <scope>NUCLEOTIDE SEQUENCE [LARGE SCALE GENOMIC DNA]</scope>
    <source>
        <strain evidence="3 4">USBA 140</strain>
    </source>
</reference>
<proteinExistence type="predicted"/>
<dbReference type="InterPro" id="IPR007730">
    <property type="entry name" value="SPOR-like_dom"/>
</dbReference>
<evidence type="ECO:0000313" key="3">
    <source>
        <dbReference type="EMBL" id="SOE01133.1"/>
    </source>
</evidence>
<evidence type="ECO:0000259" key="2">
    <source>
        <dbReference type="PROSITE" id="PS51724"/>
    </source>
</evidence>
<protein>
    <submittedName>
        <fullName evidence="3">Sporulation related domain-containing protein</fullName>
    </submittedName>
</protein>
<feature type="compositionally biased region" description="Low complexity" evidence="1">
    <location>
        <begin position="65"/>
        <end position="78"/>
    </location>
</feature>
<feature type="compositionally biased region" description="Pro residues" evidence="1">
    <location>
        <begin position="248"/>
        <end position="266"/>
    </location>
</feature>
<dbReference type="Pfam" id="PF05036">
    <property type="entry name" value="SPOR"/>
    <property type="match status" value="1"/>
</dbReference>
<dbReference type="OrthoDB" id="7338235at2"/>